<dbReference type="GO" id="GO:0005524">
    <property type="term" value="F:ATP binding"/>
    <property type="evidence" value="ECO:0007669"/>
    <property type="project" value="UniProtKB-KW"/>
</dbReference>
<evidence type="ECO:0000256" key="8">
    <source>
        <dbReference type="ARBA" id="ARBA00022967"/>
    </source>
</evidence>
<dbReference type="InterPro" id="IPR003439">
    <property type="entry name" value="ABC_transporter-like_ATP-bd"/>
</dbReference>
<keyword evidence="12" id="KW-1185">Reference proteome</keyword>
<dbReference type="PROSITE" id="PS50893">
    <property type="entry name" value="ABC_TRANSPORTER_2"/>
    <property type="match status" value="2"/>
</dbReference>
<organism evidence="11 12">
    <name type="scientific">Thermoflexus hugenholtzii JAD2</name>
    <dbReference type="NCBI Taxonomy" id="877466"/>
    <lineage>
        <taxon>Bacteria</taxon>
        <taxon>Bacillati</taxon>
        <taxon>Chloroflexota</taxon>
        <taxon>Thermoflexia</taxon>
        <taxon>Thermoflexales</taxon>
        <taxon>Thermoflexaceae</taxon>
        <taxon>Thermoflexus</taxon>
    </lineage>
</organism>
<reference evidence="12" key="1">
    <citation type="submission" date="2017-06" db="EMBL/GenBank/DDBJ databases">
        <authorList>
            <person name="Varghese N."/>
            <person name="Submissions S."/>
        </authorList>
    </citation>
    <scope>NUCLEOTIDE SEQUENCE [LARGE SCALE GENOMIC DNA]</scope>
    <source>
        <strain evidence="12">JAD2</strain>
    </source>
</reference>
<dbReference type="Pfam" id="PF00005">
    <property type="entry name" value="ABC_tran"/>
    <property type="match status" value="2"/>
</dbReference>
<evidence type="ECO:0000256" key="2">
    <source>
        <dbReference type="ARBA" id="ARBA00022448"/>
    </source>
</evidence>
<feature type="domain" description="ABC transporter" evidence="10">
    <location>
        <begin position="5"/>
        <end position="241"/>
    </location>
</feature>
<sequence>MEPLLRAEEISKAFPGVQALDRVSLEIFPGEIHGLVGENGAGKSTLIRILAGVIPRDSGRILWKGQPVEITDPRHARRLGIAVIHQELILLPNLTVAQNLLLGREPRTFWGGLDPRTMEKQARRILNGVGLDLDPRAVVGNLPFAQRQMLEIARALSEDARLLIMDEPTSALSEREIHRLFELLSDLKRRGVAILFISHRLEEVFRIADRITVLRDGRHIGTFPISEVTPSAVVRMMVGRELKEMFVKTATPGQEVVLEVRGLTRAGAFHEVSFQVHRGEIVGLAGLVGAGRTEVARALFGLDPLDGGEVRIEGQPVTIRSPADAIRLGMAFVPEDRKAQALFLGMALRSNVTISSLPRLARLGLLFPAQLDRACVPYIRALDIRPPRPALRVRYLSGGNQQKAVLARWLMLRPKIMILDEPTRGIDVGAKAEIHALMDQMAREGMAILMISSDLPEVLGVSDRILVMREGRIVGELSREEATADRVLALAMGESDVRAA</sequence>
<evidence type="ECO:0000256" key="3">
    <source>
        <dbReference type="ARBA" id="ARBA00022475"/>
    </source>
</evidence>
<keyword evidence="9" id="KW-0472">Membrane</keyword>
<dbReference type="InterPro" id="IPR027417">
    <property type="entry name" value="P-loop_NTPase"/>
</dbReference>
<dbReference type="InterPro" id="IPR003593">
    <property type="entry name" value="AAA+_ATPase"/>
</dbReference>
<evidence type="ECO:0000256" key="5">
    <source>
        <dbReference type="ARBA" id="ARBA00022737"/>
    </source>
</evidence>
<evidence type="ECO:0000256" key="7">
    <source>
        <dbReference type="ARBA" id="ARBA00022840"/>
    </source>
</evidence>
<comment type="subcellular location">
    <subcellularLocation>
        <location evidence="1">Cell membrane</location>
        <topology evidence="1">Peripheral membrane protein</topology>
    </subcellularLocation>
</comment>
<evidence type="ECO:0000256" key="6">
    <source>
        <dbReference type="ARBA" id="ARBA00022741"/>
    </source>
</evidence>
<dbReference type="RefSeq" id="WP_088570414.1">
    <property type="nucleotide sequence ID" value="NZ_FYEK01000012.1"/>
</dbReference>
<dbReference type="InterPro" id="IPR017871">
    <property type="entry name" value="ABC_transporter-like_CS"/>
</dbReference>
<dbReference type="EMBL" id="FYEK01000012">
    <property type="protein sequence ID" value="SNB60778.1"/>
    <property type="molecule type" value="Genomic_DNA"/>
</dbReference>
<keyword evidence="3" id="KW-1003">Cell membrane</keyword>
<evidence type="ECO:0000259" key="10">
    <source>
        <dbReference type="PROSITE" id="PS50893"/>
    </source>
</evidence>
<proteinExistence type="predicted"/>
<keyword evidence="5" id="KW-0677">Repeat</keyword>
<feature type="domain" description="ABC transporter" evidence="10">
    <location>
        <begin position="251"/>
        <end position="495"/>
    </location>
</feature>
<name>A0A212QNH1_9CHLR</name>
<dbReference type="PROSITE" id="PS00211">
    <property type="entry name" value="ABC_TRANSPORTER_1"/>
    <property type="match status" value="1"/>
</dbReference>
<dbReference type="GO" id="GO:0005886">
    <property type="term" value="C:plasma membrane"/>
    <property type="evidence" value="ECO:0007669"/>
    <property type="project" value="UniProtKB-SubCell"/>
</dbReference>
<dbReference type="InParanoid" id="A0A212QNH1"/>
<evidence type="ECO:0000256" key="4">
    <source>
        <dbReference type="ARBA" id="ARBA00022597"/>
    </source>
</evidence>
<dbReference type="CDD" id="cd03216">
    <property type="entry name" value="ABC_Carb_Monos_I"/>
    <property type="match status" value="1"/>
</dbReference>
<evidence type="ECO:0000313" key="11">
    <source>
        <dbReference type="EMBL" id="SNB60778.1"/>
    </source>
</evidence>
<dbReference type="GO" id="GO:0016887">
    <property type="term" value="F:ATP hydrolysis activity"/>
    <property type="evidence" value="ECO:0007669"/>
    <property type="project" value="InterPro"/>
</dbReference>
<keyword evidence="8" id="KW-1278">Translocase</keyword>
<keyword evidence="4" id="KW-0762">Sugar transport</keyword>
<dbReference type="Gene3D" id="3.40.50.300">
    <property type="entry name" value="P-loop containing nucleotide triphosphate hydrolases"/>
    <property type="match status" value="2"/>
</dbReference>
<dbReference type="SUPFAM" id="SSF52540">
    <property type="entry name" value="P-loop containing nucleoside triphosphate hydrolases"/>
    <property type="match status" value="2"/>
</dbReference>
<evidence type="ECO:0000256" key="9">
    <source>
        <dbReference type="ARBA" id="ARBA00023136"/>
    </source>
</evidence>
<dbReference type="Proteomes" id="UP000197025">
    <property type="component" value="Unassembled WGS sequence"/>
</dbReference>
<dbReference type="CDD" id="cd03215">
    <property type="entry name" value="ABC_Carb_Monos_II"/>
    <property type="match status" value="1"/>
</dbReference>
<dbReference type="PANTHER" id="PTHR43790:SF3">
    <property type="entry name" value="D-ALLOSE IMPORT ATP-BINDING PROTEIN ALSA-RELATED"/>
    <property type="match status" value="1"/>
</dbReference>
<keyword evidence="6" id="KW-0547">Nucleotide-binding</keyword>
<evidence type="ECO:0000313" key="12">
    <source>
        <dbReference type="Proteomes" id="UP000197025"/>
    </source>
</evidence>
<protein>
    <submittedName>
        <fullName evidence="11">Ribose transport system ATP-binding protein</fullName>
    </submittedName>
</protein>
<keyword evidence="2" id="KW-0813">Transport</keyword>
<keyword evidence="7 11" id="KW-0067">ATP-binding</keyword>
<dbReference type="PANTHER" id="PTHR43790">
    <property type="entry name" value="CARBOHYDRATE TRANSPORT ATP-BINDING PROTEIN MG119-RELATED"/>
    <property type="match status" value="1"/>
</dbReference>
<gene>
    <name evidence="11" type="ORF">SAMN02746019_00026050</name>
</gene>
<evidence type="ECO:0000256" key="1">
    <source>
        <dbReference type="ARBA" id="ARBA00004202"/>
    </source>
</evidence>
<accession>A0A212QNH1</accession>
<dbReference type="SMART" id="SM00382">
    <property type="entry name" value="AAA"/>
    <property type="match status" value="2"/>
</dbReference>
<dbReference type="OrthoDB" id="9771863at2"/>
<dbReference type="AlphaFoldDB" id="A0A212QNH1"/>
<dbReference type="FunFam" id="3.40.50.300:FF:000127">
    <property type="entry name" value="Ribose import ATP-binding protein RbsA"/>
    <property type="match status" value="1"/>
</dbReference>
<dbReference type="InterPro" id="IPR050107">
    <property type="entry name" value="ABC_carbohydrate_import_ATPase"/>
</dbReference>
<dbReference type="FunCoup" id="A0A212QNH1">
    <property type="interactions" value="78"/>
</dbReference>